<sequence length="203" mass="21852">PAGIAISTDASSQHYPSVAFNGINYLVVWEDLRNLALTDIYGARVTQSGIVLDPDGIAISTVTNWQESPSVACDGTNYLVVWEDWRSGSHPPDIYGARVNQSGVVLDTAAIVISTTGNEQHSPSVAFDGTNYLVVWHDCRSGLYPDIYGTRVNQSGVFLDPIGIAISTETNSQASPSVAFDGINYLVVWMDNRNGSFSDIYGA</sequence>
<feature type="non-terminal residue" evidence="1">
    <location>
        <position position="1"/>
    </location>
</feature>
<comment type="caution">
    <text evidence="1">The sequence shown here is derived from an EMBL/GenBank/DDBJ whole genome shotgun (WGS) entry which is preliminary data.</text>
</comment>
<protein>
    <submittedName>
        <fullName evidence="1">Uncharacterized protein</fullName>
    </submittedName>
</protein>
<feature type="non-terminal residue" evidence="1">
    <location>
        <position position="203"/>
    </location>
</feature>
<evidence type="ECO:0000313" key="1">
    <source>
        <dbReference type="EMBL" id="GAH36174.1"/>
    </source>
</evidence>
<proteinExistence type="predicted"/>
<dbReference type="EMBL" id="BARU01013380">
    <property type="protein sequence ID" value="GAH36174.1"/>
    <property type="molecule type" value="Genomic_DNA"/>
</dbReference>
<reference evidence="1" key="1">
    <citation type="journal article" date="2014" name="Front. Microbiol.">
        <title>High frequency of phylogenetically diverse reductive dehalogenase-homologous genes in deep subseafloor sedimentary metagenomes.</title>
        <authorList>
            <person name="Kawai M."/>
            <person name="Futagami T."/>
            <person name="Toyoda A."/>
            <person name="Takaki Y."/>
            <person name="Nishi S."/>
            <person name="Hori S."/>
            <person name="Arai W."/>
            <person name="Tsubouchi T."/>
            <person name="Morono Y."/>
            <person name="Uchiyama I."/>
            <person name="Ito T."/>
            <person name="Fujiyama A."/>
            <person name="Inagaki F."/>
            <person name="Takami H."/>
        </authorList>
    </citation>
    <scope>NUCLEOTIDE SEQUENCE</scope>
    <source>
        <strain evidence="1">Expedition CK06-06</strain>
    </source>
</reference>
<accession>X1G3M4</accession>
<name>X1G3M4_9ZZZZ</name>
<organism evidence="1">
    <name type="scientific">marine sediment metagenome</name>
    <dbReference type="NCBI Taxonomy" id="412755"/>
    <lineage>
        <taxon>unclassified sequences</taxon>
        <taxon>metagenomes</taxon>
        <taxon>ecological metagenomes</taxon>
    </lineage>
</organism>
<gene>
    <name evidence="1" type="ORF">S03H2_24199</name>
</gene>
<dbReference type="AlphaFoldDB" id="X1G3M4"/>